<dbReference type="KEGG" id="loa:LOAG_04733"/>
<protein>
    <submittedName>
        <fullName evidence="2">Uncharacterized protein</fullName>
    </submittedName>
</protein>
<evidence type="ECO:0000313" key="2">
    <source>
        <dbReference type="EMBL" id="EFO23754.1"/>
    </source>
</evidence>
<dbReference type="RefSeq" id="XP_003140318.1">
    <property type="nucleotide sequence ID" value="XM_003140270.1"/>
</dbReference>
<evidence type="ECO:0000256" key="1">
    <source>
        <dbReference type="SAM" id="SignalP"/>
    </source>
</evidence>
<proteinExistence type="predicted"/>
<dbReference type="GeneID" id="9942134"/>
<dbReference type="EMBL" id="JH712168">
    <property type="protein sequence ID" value="EFO23754.1"/>
    <property type="molecule type" value="Genomic_DNA"/>
</dbReference>
<keyword evidence="1" id="KW-0732">Signal</keyword>
<feature type="signal peptide" evidence="1">
    <location>
        <begin position="1"/>
        <end position="17"/>
    </location>
</feature>
<dbReference type="CTD" id="9942134"/>
<dbReference type="AlphaFoldDB" id="A0A1S0U1S4"/>
<dbReference type="InParanoid" id="A0A1S0U1S4"/>
<name>A0A1S0U1S4_LOALO</name>
<reference evidence="2" key="1">
    <citation type="submission" date="2012-04" db="EMBL/GenBank/DDBJ databases">
        <title>The Genome Sequence of Loa loa.</title>
        <authorList>
            <consortium name="The Broad Institute Genome Sequencing Platform"/>
            <consortium name="Broad Institute Genome Sequencing Center for Infectious Disease"/>
            <person name="Nutman T.B."/>
            <person name="Fink D.L."/>
            <person name="Russ C."/>
            <person name="Young S."/>
            <person name="Zeng Q."/>
            <person name="Gargeya S."/>
            <person name="Alvarado L."/>
            <person name="Berlin A."/>
            <person name="Chapman S.B."/>
            <person name="Chen Z."/>
            <person name="Freedman E."/>
            <person name="Gellesch M."/>
            <person name="Goldberg J."/>
            <person name="Griggs A."/>
            <person name="Gujja S."/>
            <person name="Heilman E.R."/>
            <person name="Heiman D."/>
            <person name="Howarth C."/>
            <person name="Mehta T."/>
            <person name="Neiman D."/>
            <person name="Pearson M."/>
            <person name="Roberts A."/>
            <person name="Saif S."/>
            <person name="Shea T."/>
            <person name="Shenoy N."/>
            <person name="Sisk P."/>
            <person name="Stolte C."/>
            <person name="Sykes S."/>
            <person name="White J."/>
            <person name="Yandava C."/>
            <person name="Haas B."/>
            <person name="Henn M.R."/>
            <person name="Nusbaum C."/>
            <person name="Birren B."/>
        </authorList>
    </citation>
    <scope>NUCLEOTIDE SEQUENCE [LARGE SCALE GENOMIC DNA]</scope>
</reference>
<gene>
    <name evidence="2" type="ORF">LOAG_04733</name>
</gene>
<organism evidence="2">
    <name type="scientific">Loa loa</name>
    <name type="common">Eye worm</name>
    <name type="synonym">Filaria loa</name>
    <dbReference type="NCBI Taxonomy" id="7209"/>
    <lineage>
        <taxon>Eukaryota</taxon>
        <taxon>Metazoa</taxon>
        <taxon>Ecdysozoa</taxon>
        <taxon>Nematoda</taxon>
        <taxon>Chromadorea</taxon>
        <taxon>Rhabditida</taxon>
        <taxon>Spirurina</taxon>
        <taxon>Spiruromorpha</taxon>
        <taxon>Filarioidea</taxon>
        <taxon>Onchocercidae</taxon>
        <taxon>Loa</taxon>
    </lineage>
</organism>
<sequence length="114" mass="12725">MIAKFPIVLLLLASSSAVSDSNKQNYTAQRTAELFQCLASPSQVQVLIQKMGSKLVIIVIHLNYMLSMNDQDRKVLVYCNELPASKVQDFILTPKQKPISFLTISTVFGKGFQM</sequence>
<accession>A0A1S0U1S4</accession>
<feature type="chain" id="PRO_5010254596" evidence="1">
    <location>
        <begin position="18"/>
        <end position="114"/>
    </location>
</feature>